<evidence type="ECO:0000313" key="5">
    <source>
        <dbReference type="Proteomes" id="UP000185744"/>
    </source>
</evidence>
<dbReference type="InterPro" id="IPR055769">
    <property type="entry name" value="DUF7345"/>
</dbReference>
<dbReference type="STRING" id="1903181.BTN85_1692"/>
<feature type="transmembrane region" description="Helical" evidence="1">
    <location>
        <begin position="211"/>
        <end position="230"/>
    </location>
</feature>
<dbReference type="Gene3D" id="1.10.10.10">
    <property type="entry name" value="Winged helix-like DNA-binding domain superfamily/Winged helix DNA-binding domain"/>
    <property type="match status" value="1"/>
</dbReference>
<evidence type="ECO:0000259" key="3">
    <source>
        <dbReference type="Pfam" id="PF24036"/>
    </source>
</evidence>
<keyword evidence="5" id="KW-1185">Reference proteome</keyword>
<dbReference type="Proteomes" id="UP000185744">
    <property type="component" value="Unassembled WGS sequence"/>
</dbReference>
<dbReference type="InParanoid" id="A0A1Q6DXT9"/>
<dbReference type="EMBL" id="MSDW01000001">
    <property type="protein sequence ID" value="OKY79184.1"/>
    <property type="molecule type" value="Genomic_DNA"/>
</dbReference>
<keyword evidence="1" id="KW-1133">Transmembrane helix</keyword>
<keyword evidence="1" id="KW-0472">Membrane</keyword>
<feature type="domain" description="DUF7345" evidence="3">
    <location>
        <begin position="36"/>
        <end position="163"/>
    </location>
</feature>
<comment type="caution">
    <text evidence="4">The sequence shown here is derived from an EMBL/GenBank/DDBJ whole genome shotgun (WGS) entry which is preliminary data.</text>
</comment>
<gene>
    <name evidence="4" type="ORF">BTN85_1692</name>
</gene>
<dbReference type="Pfam" id="PF24036">
    <property type="entry name" value="DUF7345"/>
    <property type="match status" value="1"/>
</dbReference>
<dbReference type="InterPro" id="IPR055767">
    <property type="entry name" value="DUF7343"/>
</dbReference>
<dbReference type="AlphaFoldDB" id="A0A1Q6DXT9"/>
<evidence type="ECO:0000259" key="2">
    <source>
        <dbReference type="Pfam" id="PF24034"/>
    </source>
</evidence>
<protein>
    <submittedName>
        <fullName evidence="4">Membrane-associated trancriptional regulator</fullName>
    </submittedName>
</protein>
<reference evidence="4" key="1">
    <citation type="submission" date="2016-12" db="EMBL/GenBank/DDBJ databases">
        <title>Discovery of methanogenic haloarchaea.</title>
        <authorList>
            <person name="Sorokin D.Y."/>
            <person name="Makarova K.S."/>
            <person name="Abbas B."/>
            <person name="Ferrer M."/>
            <person name="Golyshin P.N."/>
        </authorList>
    </citation>
    <scope>NUCLEOTIDE SEQUENCE [LARGE SCALE GENOMIC DNA]</scope>
    <source>
        <strain evidence="4">HMET1</strain>
    </source>
</reference>
<organism evidence="4 5">
    <name type="scientific">Methanohalarchaeum thermophilum</name>
    <dbReference type="NCBI Taxonomy" id="1903181"/>
    <lineage>
        <taxon>Archaea</taxon>
        <taxon>Methanobacteriati</taxon>
        <taxon>Methanobacteriota</taxon>
        <taxon>Methanonatronarchaeia</taxon>
        <taxon>Methanonatronarchaeales</taxon>
        <taxon>Methanonatronarchaeaceae</taxon>
        <taxon>Candidatus Methanohalarchaeum</taxon>
    </lineage>
</organism>
<accession>A0A1Q6DXT9</accession>
<dbReference type="SUPFAM" id="SSF46785">
    <property type="entry name" value="Winged helix' DNA-binding domain"/>
    <property type="match status" value="1"/>
</dbReference>
<keyword evidence="1" id="KW-0812">Transmembrane</keyword>
<proteinExistence type="predicted"/>
<dbReference type="InterPro" id="IPR036388">
    <property type="entry name" value="WH-like_DNA-bd_sf"/>
</dbReference>
<sequence>MKKRSIFLLTLTTLVLISLFLPTLSAQEYDFKTNYQITLNNDTSANWTIENRIKLETDSQENQFQKYLSNITETETNLFKDNIKAIVSTASNSTQRKMSASNFSLNGTIEQGITGTYGVIHYNFHWTNFTVIDNEKIKLGDVFVNGLYLSETDTLTIHYPTGYKIHSIDPEPTKIQDKELIWKGPNDFEPNNPEILLKHEETEKTTSIQKYGIIIALIITLSSATIYIYFNKFKKKNQNKTTKPEDYDNDLELILNILEESNGSIFQTKLVEKTGFSKAKVSNLLKKLKKEEKIKKIKKGRQNLIKLKK</sequence>
<dbReference type="Pfam" id="PF24034">
    <property type="entry name" value="DUF7343"/>
    <property type="match status" value="1"/>
</dbReference>
<evidence type="ECO:0000313" key="4">
    <source>
        <dbReference type="EMBL" id="OKY79184.1"/>
    </source>
</evidence>
<evidence type="ECO:0000256" key="1">
    <source>
        <dbReference type="SAM" id="Phobius"/>
    </source>
</evidence>
<feature type="domain" description="DUF7343" evidence="2">
    <location>
        <begin position="250"/>
        <end position="307"/>
    </location>
</feature>
<dbReference type="InterPro" id="IPR036390">
    <property type="entry name" value="WH_DNA-bd_sf"/>
</dbReference>
<name>A0A1Q6DXT9_METT1</name>